<reference evidence="12 13" key="1">
    <citation type="submission" date="2024-01" db="EMBL/GenBank/DDBJ databases">
        <title>The genome of the rayed Mediterranean limpet Patella caerulea (Linnaeus, 1758).</title>
        <authorList>
            <person name="Anh-Thu Weber A."/>
            <person name="Halstead-Nussloch G."/>
        </authorList>
    </citation>
    <scope>NUCLEOTIDE SEQUENCE [LARGE SCALE GENOMIC DNA]</scope>
    <source>
        <strain evidence="12">AATW-2023a</strain>
        <tissue evidence="12">Whole specimen</tissue>
    </source>
</reference>
<proteinExistence type="inferred from homology"/>
<dbReference type="EMBL" id="JAZGQO010000002">
    <property type="protein sequence ID" value="KAK6190003.1"/>
    <property type="molecule type" value="Genomic_DNA"/>
</dbReference>
<dbReference type="EC" id="2.4.1.-" evidence="11"/>
<evidence type="ECO:0000256" key="8">
    <source>
        <dbReference type="ARBA" id="ARBA00023034"/>
    </source>
</evidence>
<comment type="subcellular location">
    <subcellularLocation>
        <location evidence="1 11">Golgi apparatus membrane</location>
        <topology evidence="1 11">Single-pass type II membrane protein</topology>
    </subcellularLocation>
</comment>
<evidence type="ECO:0000256" key="11">
    <source>
        <dbReference type="RuleBase" id="RU363063"/>
    </source>
</evidence>
<keyword evidence="13" id="KW-1185">Reference proteome</keyword>
<keyword evidence="9" id="KW-0472">Membrane</keyword>
<evidence type="ECO:0000256" key="7">
    <source>
        <dbReference type="ARBA" id="ARBA00022989"/>
    </source>
</evidence>
<keyword evidence="4" id="KW-0808">Transferase</keyword>
<keyword evidence="10" id="KW-0325">Glycoprotein</keyword>
<dbReference type="PANTHER" id="PTHR11214:SF314">
    <property type="entry name" value="HEXOSYLTRANSFERASE"/>
    <property type="match status" value="1"/>
</dbReference>
<dbReference type="FunFam" id="3.90.550.50:FF:000001">
    <property type="entry name" value="Hexosyltransferase"/>
    <property type="match status" value="1"/>
</dbReference>
<dbReference type="GO" id="GO:0006493">
    <property type="term" value="P:protein O-linked glycosylation"/>
    <property type="evidence" value="ECO:0007669"/>
    <property type="project" value="TreeGrafter"/>
</dbReference>
<dbReference type="InterPro" id="IPR002659">
    <property type="entry name" value="Glyco_trans_31"/>
</dbReference>
<dbReference type="Proteomes" id="UP001347796">
    <property type="component" value="Unassembled WGS sequence"/>
</dbReference>
<gene>
    <name evidence="12" type="ORF">SNE40_001959</name>
</gene>
<dbReference type="PANTHER" id="PTHR11214">
    <property type="entry name" value="BETA-1,3-N-ACETYLGLUCOSAMINYLTRANSFERASE"/>
    <property type="match status" value="1"/>
</dbReference>
<evidence type="ECO:0000256" key="6">
    <source>
        <dbReference type="ARBA" id="ARBA00022968"/>
    </source>
</evidence>
<keyword evidence="7" id="KW-1133">Transmembrane helix</keyword>
<evidence type="ECO:0000256" key="4">
    <source>
        <dbReference type="ARBA" id="ARBA00022679"/>
    </source>
</evidence>
<dbReference type="GO" id="GO:0016758">
    <property type="term" value="F:hexosyltransferase activity"/>
    <property type="evidence" value="ECO:0007669"/>
    <property type="project" value="InterPro"/>
</dbReference>
<keyword evidence="8 11" id="KW-0333">Golgi apparatus</keyword>
<comment type="caution">
    <text evidence="12">The sequence shown here is derived from an EMBL/GenBank/DDBJ whole genome shotgun (WGS) entry which is preliminary data.</text>
</comment>
<dbReference type="AlphaFoldDB" id="A0AAN8K7L6"/>
<accession>A0AAN8K7L6</accession>
<keyword evidence="5" id="KW-0812">Transmembrane</keyword>
<evidence type="ECO:0000256" key="3">
    <source>
        <dbReference type="ARBA" id="ARBA00022676"/>
    </source>
</evidence>
<keyword evidence="3 11" id="KW-0328">Glycosyltransferase</keyword>
<keyword evidence="6" id="KW-0735">Signal-anchor</keyword>
<evidence type="ECO:0000256" key="9">
    <source>
        <dbReference type="ARBA" id="ARBA00023136"/>
    </source>
</evidence>
<sequence>MGIGIVINFRYLVWDFIECGFNPYLSEKCFSGSRTHNFKYLINKPNLCNGSVFLLIAVVSAPSEFDKRRAIRETWGSIVMNDAEVRLCFIWGYRSNVDQNKTQEESDRYGDIVQEDFLDSYKNLSIKSEAILRFAFSFCPEAKYILKTDTDMFINVPILVETLRKNTQTNMIMGFVHSGATPYSNRKSKWFIERGYFPLTYYPDYASGTAYVLTQDVTKNLFIAALHTKYFSLEDVFITGILRTRIRANLIHNVAFHSTKLPVDICSFKDNISAHRFSAAEIRKIWSQKHLNKSCESLSGGFG</sequence>
<evidence type="ECO:0000256" key="10">
    <source>
        <dbReference type="ARBA" id="ARBA00023180"/>
    </source>
</evidence>
<evidence type="ECO:0000313" key="12">
    <source>
        <dbReference type="EMBL" id="KAK6190003.1"/>
    </source>
</evidence>
<organism evidence="12 13">
    <name type="scientific">Patella caerulea</name>
    <name type="common">Rayed Mediterranean limpet</name>
    <dbReference type="NCBI Taxonomy" id="87958"/>
    <lineage>
        <taxon>Eukaryota</taxon>
        <taxon>Metazoa</taxon>
        <taxon>Spiralia</taxon>
        <taxon>Lophotrochozoa</taxon>
        <taxon>Mollusca</taxon>
        <taxon>Gastropoda</taxon>
        <taxon>Patellogastropoda</taxon>
        <taxon>Patelloidea</taxon>
        <taxon>Patellidae</taxon>
        <taxon>Patella</taxon>
    </lineage>
</organism>
<comment type="similarity">
    <text evidence="2 11">Belongs to the glycosyltransferase 31 family.</text>
</comment>
<dbReference type="Pfam" id="PF01762">
    <property type="entry name" value="Galactosyl_T"/>
    <property type="match status" value="1"/>
</dbReference>
<dbReference type="Gene3D" id="3.90.550.50">
    <property type="match status" value="1"/>
</dbReference>
<name>A0AAN8K7L6_PATCE</name>
<evidence type="ECO:0000256" key="2">
    <source>
        <dbReference type="ARBA" id="ARBA00008661"/>
    </source>
</evidence>
<evidence type="ECO:0000256" key="1">
    <source>
        <dbReference type="ARBA" id="ARBA00004323"/>
    </source>
</evidence>
<evidence type="ECO:0000256" key="5">
    <source>
        <dbReference type="ARBA" id="ARBA00022692"/>
    </source>
</evidence>
<protein>
    <recommendedName>
        <fullName evidence="11">Hexosyltransferase</fullName>
        <ecNumber evidence="11">2.4.1.-</ecNumber>
    </recommendedName>
</protein>
<dbReference type="GO" id="GO:0000139">
    <property type="term" value="C:Golgi membrane"/>
    <property type="evidence" value="ECO:0007669"/>
    <property type="project" value="UniProtKB-SubCell"/>
</dbReference>
<evidence type="ECO:0000313" key="13">
    <source>
        <dbReference type="Proteomes" id="UP001347796"/>
    </source>
</evidence>